<dbReference type="Proteomes" id="UP001201812">
    <property type="component" value="Unassembled WGS sequence"/>
</dbReference>
<evidence type="ECO:0000313" key="3">
    <source>
        <dbReference type="Proteomes" id="UP001201812"/>
    </source>
</evidence>
<dbReference type="Pfam" id="PF00059">
    <property type="entry name" value="Lectin_C"/>
    <property type="match status" value="1"/>
</dbReference>
<dbReference type="InterPro" id="IPR016187">
    <property type="entry name" value="CTDL_fold"/>
</dbReference>
<organism evidence="2 3">
    <name type="scientific">Ditylenchus destructor</name>
    <dbReference type="NCBI Taxonomy" id="166010"/>
    <lineage>
        <taxon>Eukaryota</taxon>
        <taxon>Metazoa</taxon>
        <taxon>Ecdysozoa</taxon>
        <taxon>Nematoda</taxon>
        <taxon>Chromadorea</taxon>
        <taxon>Rhabditida</taxon>
        <taxon>Tylenchina</taxon>
        <taxon>Tylenchomorpha</taxon>
        <taxon>Sphaerularioidea</taxon>
        <taxon>Anguinidae</taxon>
        <taxon>Anguininae</taxon>
        <taxon>Ditylenchus</taxon>
    </lineage>
</organism>
<reference evidence="2" key="1">
    <citation type="submission" date="2022-01" db="EMBL/GenBank/DDBJ databases">
        <title>Genome Sequence Resource for Two Populations of Ditylenchus destructor, the Migratory Endoparasitic Phytonematode.</title>
        <authorList>
            <person name="Zhang H."/>
            <person name="Lin R."/>
            <person name="Xie B."/>
        </authorList>
    </citation>
    <scope>NUCLEOTIDE SEQUENCE</scope>
    <source>
        <strain evidence="2">BazhouSP</strain>
    </source>
</reference>
<comment type="caution">
    <text evidence="2">The sequence shown here is derived from an EMBL/GenBank/DDBJ whole genome shotgun (WGS) entry which is preliminary data.</text>
</comment>
<dbReference type="InterPro" id="IPR050111">
    <property type="entry name" value="C-type_lectin/snaclec_domain"/>
</dbReference>
<keyword evidence="3" id="KW-1185">Reference proteome</keyword>
<protein>
    <submittedName>
        <fullName evidence="2">Lectin c-type domain-containing protein</fullName>
    </submittedName>
</protein>
<dbReference type="InterPro" id="IPR001304">
    <property type="entry name" value="C-type_lectin-like"/>
</dbReference>
<proteinExistence type="predicted"/>
<dbReference type="EMBL" id="JAKKPZ010000003">
    <property type="protein sequence ID" value="KAI1723559.1"/>
    <property type="molecule type" value="Genomic_DNA"/>
</dbReference>
<dbReference type="PANTHER" id="PTHR22803">
    <property type="entry name" value="MANNOSE, PHOSPHOLIPASE, LECTIN RECEPTOR RELATED"/>
    <property type="match status" value="1"/>
</dbReference>
<dbReference type="SMART" id="SM00034">
    <property type="entry name" value="CLECT"/>
    <property type="match status" value="1"/>
</dbReference>
<dbReference type="CDD" id="cd00037">
    <property type="entry name" value="CLECT"/>
    <property type="match status" value="1"/>
</dbReference>
<dbReference type="PROSITE" id="PS50041">
    <property type="entry name" value="C_TYPE_LECTIN_2"/>
    <property type="match status" value="1"/>
</dbReference>
<evidence type="ECO:0000313" key="2">
    <source>
        <dbReference type="EMBL" id="KAI1723559.1"/>
    </source>
</evidence>
<dbReference type="AlphaFoldDB" id="A0AAD4NCK0"/>
<gene>
    <name evidence="2" type="ORF">DdX_03721</name>
</gene>
<dbReference type="InterPro" id="IPR016186">
    <property type="entry name" value="C-type_lectin-like/link_sf"/>
</dbReference>
<sequence>MKDKSSTEWTSFNGYQYKVIANFTVQFNFSFAQNICISLDSNLVSIHSTEENNFVSDLIEKFPTNYTELTKFAWIGLQQDCNVWKWIDGSPMDFQNWKINEPDISGRKECGIICRDKSSLCNGWESWYCSKISQTITITVCKKPV</sequence>
<name>A0AAD4NCK0_9BILA</name>
<feature type="domain" description="C-type lectin" evidence="1">
    <location>
        <begin position="12"/>
        <end position="131"/>
    </location>
</feature>
<dbReference type="SUPFAM" id="SSF56436">
    <property type="entry name" value="C-type lectin-like"/>
    <property type="match status" value="1"/>
</dbReference>
<dbReference type="Gene3D" id="3.10.100.10">
    <property type="entry name" value="Mannose-Binding Protein A, subunit A"/>
    <property type="match status" value="1"/>
</dbReference>
<accession>A0AAD4NCK0</accession>
<evidence type="ECO:0000259" key="1">
    <source>
        <dbReference type="PROSITE" id="PS50041"/>
    </source>
</evidence>